<feature type="signal peptide" evidence="9">
    <location>
        <begin position="1"/>
        <end position="29"/>
    </location>
</feature>
<gene>
    <name evidence="10" type="ORF">LMG32289_01890</name>
</gene>
<feature type="compositionally biased region" description="Basic and acidic residues" evidence="8">
    <location>
        <begin position="364"/>
        <end position="378"/>
    </location>
</feature>
<comment type="caution">
    <text evidence="10">The sequence shown here is derived from an EMBL/GenBank/DDBJ whole genome shotgun (WGS) entry which is preliminary data.</text>
</comment>
<evidence type="ECO:0000256" key="6">
    <source>
        <dbReference type="ARBA" id="ARBA00023136"/>
    </source>
</evidence>
<dbReference type="SUPFAM" id="SSF56954">
    <property type="entry name" value="Outer membrane efflux proteins (OEP)"/>
    <property type="match status" value="1"/>
</dbReference>
<evidence type="ECO:0000256" key="9">
    <source>
        <dbReference type="SAM" id="SignalP"/>
    </source>
</evidence>
<dbReference type="InterPro" id="IPR003423">
    <property type="entry name" value="OMP_efflux"/>
</dbReference>
<evidence type="ECO:0000256" key="5">
    <source>
        <dbReference type="ARBA" id="ARBA00022692"/>
    </source>
</evidence>
<dbReference type="Pfam" id="PF02321">
    <property type="entry name" value="OEP"/>
    <property type="match status" value="2"/>
</dbReference>
<keyword evidence="9" id="KW-0732">Signal</keyword>
<keyword evidence="3" id="KW-0813">Transport</keyword>
<feature type="region of interest" description="Disordered" evidence="8">
    <location>
        <begin position="344"/>
        <end position="378"/>
    </location>
</feature>
<dbReference type="EMBL" id="CAJZAG010000003">
    <property type="protein sequence ID" value="CAG9169870.1"/>
    <property type="molecule type" value="Genomic_DNA"/>
</dbReference>
<sequence>MTAIASKLVCPFVVIDAMTLFMAVPPVRAQPSADVATQAIDMAVPASRIIVAVPDAAATAFRPYLAEMVDKALMLSPEVREAMAKWQAAEFDIGQAKGQRWPQVQLGANSPSAQFGGGNRTDVSNRGYGTVQVTTPLIDWGRIARTVDSRSETSKAAFQELEQSRQKISFDTSLAVLELLRNRAALGHTQGYVKQMASLVTMLSQIVLADAGRRSELTQARARLLQALSSRDQVIARTREAEVALYKLVGEEVELPAKLRWQSEDIALAAALDAAQSHPALLQSRAEASAAGFQADSVRASRWPQINWLVSKSSQPDSLGRTLPWMTSVGVQWNAFQGGSARAAEQAARERARAGEQRAQSVQRDLESRLRTSAEQRDAAQTRATQYAALIVETDRVRRAFFDQWYHLGKRTLLDVLIAESDYYNNQIARVNGEYDANAADLRMLSDSGLMLAWLVGAQTVTVPRKE</sequence>
<evidence type="ECO:0000313" key="11">
    <source>
        <dbReference type="Proteomes" id="UP000706525"/>
    </source>
</evidence>
<evidence type="ECO:0000313" key="10">
    <source>
        <dbReference type="EMBL" id="CAG9169870.1"/>
    </source>
</evidence>
<organism evidence="10 11">
    <name type="scientific">Cupriavidus pampae</name>
    <dbReference type="NCBI Taxonomy" id="659251"/>
    <lineage>
        <taxon>Bacteria</taxon>
        <taxon>Pseudomonadati</taxon>
        <taxon>Pseudomonadota</taxon>
        <taxon>Betaproteobacteria</taxon>
        <taxon>Burkholderiales</taxon>
        <taxon>Burkholderiaceae</taxon>
        <taxon>Cupriavidus</taxon>
    </lineage>
</organism>
<name>A0ABN7YD26_9BURK</name>
<dbReference type="Proteomes" id="UP000706525">
    <property type="component" value="Unassembled WGS sequence"/>
</dbReference>
<feature type="chain" id="PRO_5046454531" description="TolC family protein" evidence="9">
    <location>
        <begin position="30"/>
        <end position="467"/>
    </location>
</feature>
<evidence type="ECO:0000256" key="7">
    <source>
        <dbReference type="ARBA" id="ARBA00023237"/>
    </source>
</evidence>
<evidence type="ECO:0000256" key="1">
    <source>
        <dbReference type="ARBA" id="ARBA00004442"/>
    </source>
</evidence>
<dbReference type="Gene3D" id="1.20.1600.10">
    <property type="entry name" value="Outer membrane efflux proteins (OEP)"/>
    <property type="match status" value="1"/>
</dbReference>
<comment type="subcellular location">
    <subcellularLocation>
        <location evidence="1">Cell outer membrane</location>
    </subcellularLocation>
</comment>
<dbReference type="PANTHER" id="PTHR30026:SF22">
    <property type="entry name" value="OUTER MEMBRANE EFFLUX PROTEIN"/>
    <property type="match status" value="1"/>
</dbReference>
<keyword evidence="6" id="KW-0472">Membrane</keyword>
<evidence type="ECO:0000256" key="8">
    <source>
        <dbReference type="SAM" id="MobiDB-lite"/>
    </source>
</evidence>
<evidence type="ECO:0000256" key="4">
    <source>
        <dbReference type="ARBA" id="ARBA00022452"/>
    </source>
</evidence>
<dbReference type="RefSeq" id="WP_223985485.1">
    <property type="nucleotide sequence ID" value="NZ_CAJZAG010000003.1"/>
</dbReference>
<feature type="compositionally biased region" description="Basic and acidic residues" evidence="8">
    <location>
        <begin position="347"/>
        <end position="356"/>
    </location>
</feature>
<evidence type="ECO:0000256" key="2">
    <source>
        <dbReference type="ARBA" id="ARBA00007613"/>
    </source>
</evidence>
<proteinExistence type="inferred from homology"/>
<keyword evidence="7" id="KW-0998">Cell outer membrane</keyword>
<accession>A0ABN7YD26</accession>
<evidence type="ECO:0000256" key="3">
    <source>
        <dbReference type="ARBA" id="ARBA00022448"/>
    </source>
</evidence>
<keyword evidence="11" id="KW-1185">Reference proteome</keyword>
<dbReference type="PANTHER" id="PTHR30026">
    <property type="entry name" value="OUTER MEMBRANE PROTEIN TOLC"/>
    <property type="match status" value="1"/>
</dbReference>
<evidence type="ECO:0008006" key="12">
    <source>
        <dbReference type="Google" id="ProtNLM"/>
    </source>
</evidence>
<protein>
    <recommendedName>
        <fullName evidence="12">TolC family protein</fullName>
    </recommendedName>
</protein>
<dbReference type="InterPro" id="IPR051906">
    <property type="entry name" value="TolC-like"/>
</dbReference>
<keyword evidence="5" id="KW-0812">Transmembrane</keyword>
<comment type="similarity">
    <text evidence="2">Belongs to the outer membrane factor (OMF) (TC 1.B.17) family.</text>
</comment>
<keyword evidence="4" id="KW-1134">Transmembrane beta strand</keyword>
<reference evidence="10 11" key="1">
    <citation type="submission" date="2021-08" db="EMBL/GenBank/DDBJ databases">
        <authorList>
            <person name="Peeters C."/>
        </authorList>
    </citation>
    <scope>NUCLEOTIDE SEQUENCE [LARGE SCALE GENOMIC DNA]</scope>
    <source>
        <strain evidence="10 11">LMG 32289</strain>
    </source>
</reference>